<gene>
    <name evidence="4" type="ORF">LITE_LOCUS31444</name>
</gene>
<accession>A0AAV0N3J0</accession>
<dbReference type="PANTHER" id="PTHR36721:SF15">
    <property type="entry name" value="EN_SPM-LIKE TRANSPOSON PROTEIN"/>
    <property type="match status" value="1"/>
</dbReference>
<organism evidence="4 5">
    <name type="scientific">Linum tenue</name>
    <dbReference type="NCBI Taxonomy" id="586396"/>
    <lineage>
        <taxon>Eukaryota</taxon>
        <taxon>Viridiplantae</taxon>
        <taxon>Streptophyta</taxon>
        <taxon>Embryophyta</taxon>
        <taxon>Tracheophyta</taxon>
        <taxon>Spermatophyta</taxon>
        <taxon>Magnoliopsida</taxon>
        <taxon>eudicotyledons</taxon>
        <taxon>Gunneridae</taxon>
        <taxon>Pentapetalae</taxon>
        <taxon>rosids</taxon>
        <taxon>fabids</taxon>
        <taxon>Malpighiales</taxon>
        <taxon>Linaceae</taxon>
        <taxon>Linum</taxon>
    </lineage>
</organism>
<evidence type="ECO:0000256" key="3">
    <source>
        <dbReference type="SAM" id="SignalP"/>
    </source>
</evidence>
<feature type="chain" id="PRO_5043583737" evidence="3">
    <location>
        <begin position="23"/>
        <end position="170"/>
    </location>
</feature>
<dbReference type="PANTHER" id="PTHR36721">
    <property type="entry name" value="PROLINE-RICH FAMILY PROTEIN"/>
    <property type="match status" value="1"/>
</dbReference>
<protein>
    <submittedName>
        <fullName evidence="4">Uncharacterized protein</fullName>
    </submittedName>
</protein>
<dbReference type="EMBL" id="CAMGYJ010000007">
    <property type="protein sequence ID" value="CAI0453045.1"/>
    <property type="molecule type" value="Genomic_DNA"/>
</dbReference>
<feature type="transmembrane region" description="Helical" evidence="2">
    <location>
        <begin position="129"/>
        <end position="149"/>
    </location>
</feature>
<dbReference type="Proteomes" id="UP001154282">
    <property type="component" value="Unassembled WGS sequence"/>
</dbReference>
<keyword evidence="5" id="KW-1185">Reference proteome</keyword>
<dbReference type="AlphaFoldDB" id="A0AAV0N3J0"/>
<keyword evidence="2" id="KW-0812">Transmembrane</keyword>
<feature type="signal peptide" evidence="3">
    <location>
        <begin position="1"/>
        <end position="22"/>
    </location>
</feature>
<keyword evidence="2" id="KW-1133">Transmembrane helix</keyword>
<feature type="compositionally biased region" description="Low complexity" evidence="1">
    <location>
        <begin position="29"/>
        <end position="63"/>
    </location>
</feature>
<sequence length="170" mass="16863">MATKSLLLVFLLGFLSVTATTAQSPSPSPAADSDSNSPSSSPTPSPDSGSPSPSPSPVSNSPHISPPAPPPSDLHTPASAPAPSPTPGDENSPAPAPVEAVDGNKSGNAMATEDGEIGDSSGMSGGKKAGIAVGLVAAVCVVGFGGMVYRKRQQNLRRAQYGYAARAELL</sequence>
<evidence type="ECO:0000256" key="2">
    <source>
        <dbReference type="SAM" id="Phobius"/>
    </source>
</evidence>
<keyword evidence="2" id="KW-0472">Membrane</keyword>
<feature type="region of interest" description="Disordered" evidence="1">
    <location>
        <begin position="20"/>
        <end position="123"/>
    </location>
</feature>
<comment type="caution">
    <text evidence="4">The sequence shown here is derived from an EMBL/GenBank/DDBJ whole genome shotgun (WGS) entry which is preliminary data.</text>
</comment>
<proteinExistence type="predicted"/>
<evidence type="ECO:0000256" key="1">
    <source>
        <dbReference type="SAM" id="MobiDB-lite"/>
    </source>
</evidence>
<keyword evidence="3" id="KW-0732">Signal</keyword>
<reference evidence="4" key="1">
    <citation type="submission" date="2022-08" db="EMBL/GenBank/DDBJ databases">
        <authorList>
            <person name="Gutierrez-Valencia J."/>
        </authorList>
    </citation>
    <scope>NUCLEOTIDE SEQUENCE</scope>
</reference>
<evidence type="ECO:0000313" key="4">
    <source>
        <dbReference type="EMBL" id="CAI0453045.1"/>
    </source>
</evidence>
<evidence type="ECO:0000313" key="5">
    <source>
        <dbReference type="Proteomes" id="UP001154282"/>
    </source>
</evidence>
<name>A0AAV0N3J0_9ROSI</name>